<reference evidence="1 2" key="1">
    <citation type="submission" date="2018-08" db="EMBL/GenBank/DDBJ databases">
        <title>Draft genome sequence of the cyanotroph, Pseudomonas monteilii BCN3.</title>
        <authorList>
            <person name="Jones L.B."/>
            <person name="Kunz D.A."/>
        </authorList>
    </citation>
    <scope>NUCLEOTIDE SEQUENCE [LARGE SCALE GENOMIC DNA]</scope>
    <source>
        <strain evidence="1 2">BCN3</strain>
    </source>
</reference>
<dbReference type="AlphaFoldDB" id="A0A399M301"/>
<accession>A0A399M301</accession>
<sequence length="506" mass="55291">MNDAISAEATSASVGAALLSIWAELSTANALWRNNNHDNYLIESLVEAKLLPGGVMETKLKKFSRIEVIATGNVHTQVFLYPAYDVDMLTKKLNNLGNEQILRLTKVPLPEAKLRVSLRLDSSYLRYRSEHRSVLSLEWDGDASYAFYYPKDSSTGTTVPAEYKAYYGQQKKIEIAVMPRPVDSRLQDLYIHMITTESLRDRFFVFSQQRQTFESLAQQTLQTPTREAQTVLSASFSQINFPEVAAGRAPADNAWFSHLVTPPGACVPNGGMKHPTGWDSYYSIGAETPWNPSTVPSAGTTHTIAPQARIIHAGASPEPLGFVGTAVPGAVWSVEGDAGGKIVKVDSDHFYEPAKKPPGLLFSNSGEMLIPAVLVSSYSSLPARADVVTAAGGGAQASALFVTTFAYPTNFIRFHAEGNALRLSCCYFDFEMDEAVVPPEDVEWTILAGNGEVSAQGIFTPQSAAPSPVTILMARDISKLDEWRFAVTIIPMPVLDLYDVLRLQQA</sequence>
<comment type="caution">
    <text evidence="1">The sequence shown here is derived from an EMBL/GenBank/DDBJ whole genome shotgun (WGS) entry which is preliminary data.</text>
</comment>
<evidence type="ECO:0000313" key="1">
    <source>
        <dbReference type="EMBL" id="RII76140.1"/>
    </source>
</evidence>
<dbReference type="EMBL" id="QWLL01000045">
    <property type="protein sequence ID" value="RII76140.1"/>
    <property type="molecule type" value="Genomic_DNA"/>
</dbReference>
<dbReference type="Proteomes" id="UP000265875">
    <property type="component" value="Unassembled WGS sequence"/>
</dbReference>
<evidence type="ECO:0000313" key="2">
    <source>
        <dbReference type="Proteomes" id="UP000265875"/>
    </source>
</evidence>
<proteinExistence type="predicted"/>
<protein>
    <submittedName>
        <fullName evidence="1">Uncharacterized protein</fullName>
    </submittedName>
</protein>
<organism evidence="1 2">
    <name type="scientific">Pseudomonas monteilii</name>
    <dbReference type="NCBI Taxonomy" id="76759"/>
    <lineage>
        <taxon>Bacteria</taxon>
        <taxon>Pseudomonadati</taxon>
        <taxon>Pseudomonadota</taxon>
        <taxon>Gammaproteobacteria</taxon>
        <taxon>Pseudomonadales</taxon>
        <taxon>Pseudomonadaceae</taxon>
        <taxon>Pseudomonas</taxon>
    </lineage>
</organism>
<gene>
    <name evidence="1" type="ORF">D0894_18810</name>
</gene>
<dbReference type="RefSeq" id="WP_119370880.1">
    <property type="nucleotide sequence ID" value="NZ_QWLL01000045.1"/>
</dbReference>
<name>A0A399M301_9PSED</name>